<reference evidence="2" key="1">
    <citation type="submission" date="2019-07" db="EMBL/GenBank/DDBJ databases">
        <authorList>
            <person name="Palmer J.M."/>
        </authorList>
    </citation>
    <scope>NUCLEOTIDE SEQUENCE</scope>
    <source>
        <strain evidence="2">PC9</strain>
    </source>
</reference>
<evidence type="ECO:0000313" key="3">
    <source>
        <dbReference type="Proteomes" id="UP000623687"/>
    </source>
</evidence>
<dbReference type="EMBL" id="JACETU010000004">
    <property type="protein sequence ID" value="KAF7430356.1"/>
    <property type="molecule type" value="Genomic_DNA"/>
</dbReference>
<dbReference type="InterPro" id="IPR041457">
    <property type="entry name" value="CxC2_KDZ-assoc"/>
</dbReference>
<protein>
    <recommendedName>
        <fullName evidence="1">CxC2-like cysteine cluster KDZ transposase-associated domain-containing protein</fullName>
    </recommendedName>
</protein>
<dbReference type="OrthoDB" id="3261436at2759"/>
<gene>
    <name evidence="2" type="ORF">PC9H_006061</name>
</gene>
<dbReference type="PANTHER" id="PTHR33096:SF1">
    <property type="entry name" value="CXC1-LIKE CYSTEINE CLUSTER ASSOCIATED WITH KDZ TRANSPOSASES DOMAIN-CONTAINING PROTEIN"/>
    <property type="match status" value="1"/>
</dbReference>
<dbReference type="Pfam" id="PF18803">
    <property type="entry name" value="CxC2"/>
    <property type="match status" value="1"/>
</dbReference>
<dbReference type="InterPro" id="IPR040521">
    <property type="entry name" value="KDZ"/>
</dbReference>
<proteinExistence type="predicted"/>
<comment type="caution">
    <text evidence="2">The sequence shown here is derived from an EMBL/GenBank/DDBJ whole genome shotgun (WGS) entry which is preliminary data.</text>
</comment>
<dbReference type="RefSeq" id="XP_036631634.1">
    <property type="nucleotide sequence ID" value="XM_036775615.1"/>
</dbReference>
<evidence type="ECO:0000313" key="2">
    <source>
        <dbReference type="EMBL" id="KAF7430356.1"/>
    </source>
</evidence>
<dbReference type="AlphaFoldDB" id="A0A8H6ZT24"/>
<feature type="domain" description="CxC2-like cysteine cluster KDZ transposase-associated" evidence="1">
    <location>
        <begin position="201"/>
        <end position="307"/>
    </location>
</feature>
<dbReference type="VEuPathDB" id="FungiDB:PC9H_006061"/>
<organism evidence="2 3">
    <name type="scientific">Pleurotus ostreatus</name>
    <name type="common">Oyster mushroom</name>
    <name type="synonym">White-rot fungus</name>
    <dbReference type="NCBI Taxonomy" id="5322"/>
    <lineage>
        <taxon>Eukaryota</taxon>
        <taxon>Fungi</taxon>
        <taxon>Dikarya</taxon>
        <taxon>Basidiomycota</taxon>
        <taxon>Agaricomycotina</taxon>
        <taxon>Agaricomycetes</taxon>
        <taxon>Agaricomycetidae</taxon>
        <taxon>Agaricales</taxon>
        <taxon>Pleurotineae</taxon>
        <taxon>Pleurotaceae</taxon>
        <taxon>Pleurotus</taxon>
    </lineage>
</organism>
<keyword evidence="3" id="KW-1185">Reference proteome</keyword>
<dbReference type="Pfam" id="PF18758">
    <property type="entry name" value="KDZ"/>
    <property type="match status" value="1"/>
</dbReference>
<dbReference type="GeneID" id="59375879"/>
<sequence>MTRAKRRRVGATSTFSFFEDTEDSVGYRHISYESHGTSLHRSTQSIFLPPSSSQPAAEIIWNDDYTDAEPTLGASDSQGPLPDPGNFGDLDLAYIQEISELDVDLAKRRNRTAADEPLSSWLPFRQQYLLQLLRKAGRGRAPDDIACPGCSATAAEAIFRCLDCFDETLYCEACIVSNHGRVPFHRIERWTEELHFVPETLKALGLRIQLGHDWGKVCLNPTRAKADTFVVLDVQGIHEVGLDFCGCQIAQPLTVQLLQRGLFPLTVSTPQTAATFQVLDLFQMLSVEGQVSAFKFYKTLARLTDKTEIDPPRDRYTQFLRMSREWRHLHQLKRSARGHDPEGVEKTKPGELAVLCPACPQPGMNMPETIEGDDWLHALFVGIDANFRLKRKNVSSDIADPGLSQGWGYFVDDVLYQAHVTNDETAVEKSSCVSHKAVNDADKRPEKGLIVNGVGTVECTRHDFKRPLSVGDLRYGERYVNMDYLFFSSVQPVASKIPRIIVSYDIACQWHIHLWRRMQSLPPHLQYTAPQESVTTLVPKFHLPAHISVCQAQFSFNYTPGVGRTDGEAPERGWDYLNPAANQTKEMGPGSRRELLEDLMSDRNWKKTVAIGNTLLRRMKEAVPQCSVHVENHRELERHIELATILEWRAVVEAWEADRSSPNPYMAETTSISQDAIRLRLADVEAAALAAGTLNQLHDEVTPSMYIASGMDLEQQQYQLLESLASLGQHATDRQRLMVINRANTLRMKISNFYDVQKLYCPSAFLVVSRANDSNQLSNATEDVGRLNLCLPSSFRIKAGCSQELRELEWELRYAQAHDALNAIRAGLHLRVSVFRHKDRFDCGQHALTRAMGNVSWVQNQIDGAAHRYRVARTALSVLARFLTKDVSWRGELQELKAEDIRGLGVADMDNTSEGRRTISWIWRTVGVDGDDEDSGSLHSSLCLEWAKSRARALRWGEEVLLLKEEMRRVLAFLRWQAEWWESKERNDGEDAPDVMTEGLNTYARRQAAIRIRLAASFATKWASIPDFLKLYNPLDPHATPQADAAATP</sequence>
<accession>A0A8H6ZT24</accession>
<dbReference type="Proteomes" id="UP000623687">
    <property type="component" value="Unassembled WGS sequence"/>
</dbReference>
<dbReference type="PANTHER" id="PTHR33096">
    <property type="entry name" value="CXC2 DOMAIN-CONTAINING PROTEIN"/>
    <property type="match status" value="1"/>
</dbReference>
<evidence type="ECO:0000259" key="1">
    <source>
        <dbReference type="Pfam" id="PF18803"/>
    </source>
</evidence>
<name>A0A8H6ZT24_PLEOS</name>